<evidence type="ECO:0000313" key="1">
    <source>
        <dbReference type="EMBL" id="NIJ50960.1"/>
    </source>
</evidence>
<comment type="caution">
    <text evidence="1">The sequence shown here is derived from an EMBL/GenBank/DDBJ whole genome shotgun (WGS) entry which is preliminary data.</text>
</comment>
<dbReference type="EMBL" id="JAASQJ010000001">
    <property type="protein sequence ID" value="NIJ50960.1"/>
    <property type="molecule type" value="Genomic_DNA"/>
</dbReference>
<gene>
    <name evidence="1" type="ORF">FHS68_000116</name>
</gene>
<keyword evidence="2" id="KW-1185">Reference proteome</keyword>
<dbReference type="RefSeq" id="WP_229211729.1">
    <property type="nucleotide sequence ID" value="NZ_JAASQJ010000001.1"/>
</dbReference>
<evidence type="ECO:0008006" key="3">
    <source>
        <dbReference type="Google" id="ProtNLM"/>
    </source>
</evidence>
<dbReference type="Proteomes" id="UP001179181">
    <property type="component" value="Unassembled WGS sequence"/>
</dbReference>
<proteinExistence type="predicted"/>
<reference evidence="1 2" key="1">
    <citation type="submission" date="2020-03" db="EMBL/GenBank/DDBJ databases">
        <title>Genomic Encyclopedia of Type Strains, Phase IV (KMG-IV): sequencing the most valuable type-strain genomes for metagenomic binning, comparative biology and taxonomic classification.</title>
        <authorList>
            <person name="Goeker M."/>
        </authorList>
    </citation>
    <scope>NUCLEOTIDE SEQUENCE [LARGE SCALE GENOMIC DNA]</scope>
    <source>
        <strain evidence="1 2">DSM 102865</strain>
    </source>
</reference>
<evidence type="ECO:0000313" key="2">
    <source>
        <dbReference type="Proteomes" id="UP001179181"/>
    </source>
</evidence>
<dbReference type="PROSITE" id="PS51257">
    <property type="entry name" value="PROKAR_LIPOPROTEIN"/>
    <property type="match status" value="1"/>
</dbReference>
<name>A0ABX0UHU9_9BACT</name>
<organism evidence="1 2">
    <name type="scientific">Dyadobacter arcticus</name>
    <dbReference type="NCBI Taxonomy" id="1078754"/>
    <lineage>
        <taxon>Bacteria</taxon>
        <taxon>Pseudomonadati</taxon>
        <taxon>Bacteroidota</taxon>
        <taxon>Cytophagia</taxon>
        <taxon>Cytophagales</taxon>
        <taxon>Spirosomataceae</taxon>
        <taxon>Dyadobacter</taxon>
    </lineage>
</organism>
<accession>A0ABX0UHU9</accession>
<protein>
    <recommendedName>
        <fullName evidence="3">Lipocalin-like domain-containing protein</fullName>
    </recommendedName>
</protein>
<sequence length="155" mass="16819">MKKVCYYTFILFVGCFAFQCTNEEAARLCCGPPPCSEKNTLTGTWRLTAFENITTGALDADPDPDGRGVVFTLKDDTRAGTIEGHTVANQVYGAYTLISGCTIEIKSFGGSKVGEPKWSGKAWLASSQGTYSVQGETLKITFKNALESMVFKKSK</sequence>